<evidence type="ECO:0000313" key="1">
    <source>
        <dbReference type="EMBL" id="KAK6925026.1"/>
    </source>
</evidence>
<evidence type="ECO:0000313" key="2">
    <source>
        <dbReference type="Proteomes" id="UP001370490"/>
    </source>
</evidence>
<dbReference type="Proteomes" id="UP001370490">
    <property type="component" value="Unassembled WGS sequence"/>
</dbReference>
<proteinExistence type="predicted"/>
<comment type="caution">
    <text evidence="1">The sequence shown here is derived from an EMBL/GenBank/DDBJ whole genome shotgun (WGS) entry which is preliminary data.</text>
</comment>
<accession>A0AAN8V7R0</accession>
<keyword evidence="2" id="KW-1185">Reference proteome</keyword>
<dbReference type="AlphaFoldDB" id="A0AAN8V7R0"/>
<sequence length="155" mass="17279">MLGDNAVHVDQSGKEVPSTIQLIKLAGANFMQFSSQRTDNNPICSHPFTASLYSLSEEEAKDAELVQLLLTSAEKVLREKIDRETGRIMPKRVRGTEKHSFHLQEAIGITNSTTVAFHLQDPFFHVGQFTGVQLIMEQVASAKKKIHLLIRSGLH</sequence>
<name>A0AAN8V7R0_9MAGN</name>
<reference evidence="1 2" key="1">
    <citation type="submission" date="2023-12" db="EMBL/GenBank/DDBJ databases">
        <title>A high-quality genome assembly for Dillenia turbinata (Dilleniales).</title>
        <authorList>
            <person name="Chanderbali A."/>
        </authorList>
    </citation>
    <scope>NUCLEOTIDE SEQUENCE [LARGE SCALE GENOMIC DNA]</scope>
    <source>
        <strain evidence="1">LSX21</strain>
        <tissue evidence="1">Leaf</tissue>
    </source>
</reference>
<protein>
    <submittedName>
        <fullName evidence="1">Uncharacterized protein</fullName>
    </submittedName>
</protein>
<dbReference type="EMBL" id="JBAMMX010000016">
    <property type="protein sequence ID" value="KAK6925026.1"/>
    <property type="molecule type" value="Genomic_DNA"/>
</dbReference>
<organism evidence="1 2">
    <name type="scientific">Dillenia turbinata</name>
    <dbReference type="NCBI Taxonomy" id="194707"/>
    <lineage>
        <taxon>Eukaryota</taxon>
        <taxon>Viridiplantae</taxon>
        <taxon>Streptophyta</taxon>
        <taxon>Embryophyta</taxon>
        <taxon>Tracheophyta</taxon>
        <taxon>Spermatophyta</taxon>
        <taxon>Magnoliopsida</taxon>
        <taxon>eudicotyledons</taxon>
        <taxon>Gunneridae</taxon>
        <taxon>Pentapetalae</taxon>
        <taxon>Dilleniales</taxon>
        <taxon>Dilleniaceae</taxon>
        <taxon>Dillenia</taxon>
    </lineage>
</organism>
<gene>
    <name evidence="1" type="ORF">RJ641_009352</name>
</gene>